<evidence type="ECO:0000256" key="5">
    <source>
        <dbReference type="ARBA" id="ARBA00022967"/>
    </source>
</evidence>
<dbReference type="PROSITE" id="PS00211">
    <property type="entry name" value="ABC_TRANSPORTER_1"/>
    <property type="match status" value="1"/>
</dbReference>
<feature type="domain" description="ABC transporter" evidence="7">
    <location>
        <begin position="8"/>
        <end position="240"/>
    </location>
</feature>
<dbReference type="OrthoDB" id="9810077at2"/>
<evidence type="ECO:0000256" key="6">
    <source>
        <dbReference type="ARBA" id="ARBA00037066"/>
    </source>
</evidence>
<dbReference type="PANTHER" id="PTHR42794:SF1">
    <property type="entry name" value="HEMIN IMPORT ATP-BINDING PROTEIN HMUV"/>
    <property type="match status" value="1"/>
</dbReference>
<protein>
    <submittedName>
        <fullName evidence="8">Ferrichrome ABC transporter ATP-binding protein</fullName>
    </submittedName>
</protein>
<evidence type="ECO:0000313" key="8">
    <source>
        <dbReference type="EMBL" id="AQS84528.1"/>
    </source>
</evidence>
<dbReference type="PROSITE" id="PS50893">
    <property type="entry name" value="ABC_TRANSPORTER_2"/>
    <property type="match status" value="1"/>
</dbReference>
<evidence type="ECO:0000256" key="4">
    <source>
        <dbReference type="ARBA" id="ARBA00022840"/>
    </source>
</evidence>
<keyword evidence="4 8" id="KW-0067">ATP-binding</keyword>
<dbReference type="GO" id="GO:0005524">
    <property type="term" value="F:ATP binding"/>
    <property type="evidence" value="ECO:0007669"/>
    <property type="project" value="UniProtKB-KW"/>
</dbReference>
<dbReference type="PANTHER" id="PTHR42794">
    <property type="entry name" value="HEMIN IMPORT ATP-BINDING PROTEIN HMUV"/>
    <property type="match status" value="1"/>
</dbReference>
<evidence type="ECO:0000259" key="7">
    <source>
        <dbReference type="PROSITE" id="PS50893"/>
    </source>
</evidence>
<dbReference type="Proteomes" id="UP000188937">
    <property type="component" value="Chromosome"/>
</dbReference>
<sequence length="254" mass="27566">MNTVSEILRVDHVTLRYGDVIVLRDVSLSIRTGEVFGLIGPNGAGKSSLLRVIAGLQRPEEGRVRLEGDNLAEKAALWRAHRIAFLPQEAETLPLMAVRDLVSLGRLPFGKGRSDEDRMAVEEALKQTRTLEFADRPVTALSGGERARVLLSRALAVRAPVLLADEPIAALDPAHALSVMNLFLDLSRRGVAVVVVLHDLALASRFCDRVALVKNGELVAIGTPGEVLTDNMVSEAYGVTVKRIESAIIPWELT</sequence>
<evidence type="ECO:0000256" key="2">
    <source>
        <dbReference type="ARBA" id="ARBA00022448"/>
    </source>
</evidence>
<dbReference type="KEGG" id="aace:A0U92_06755"/>
<dbReference type="STRING" id="435.A0U92_06755"/>
<evidence type="ECO:0000256" key="1">
    <source>
        <dbReference type="ARBA" id="ARBA00005417"/>
    </source>
</evidence>
<dbReference type="InterPro" id="IPR027417">
    <property type="entry name" value="P-loop_NTPase"/>
</dbReference>
<dbReference type="GO" id="GO:0016887">
    <property type="term" value="F:ATP hydrolysis activity"/>
    <property type="evidence" value="ECO:0007669"/>
    <property type="project" value="InterPro"/>
</dbReference>
<dbReference type="Gene3D" id="3.40.50.300">
    <property type="entry name" value="P-loop containing nucleotide triphosphate hydrolases"/>
    <property type="match status" value="1"/>
</dbReference>
<dbReference type="AlphaFoldDB" id="A0A1U9KFK1"/>
<keyword evidence="9" id="KW-1185">Reference proteome</keyword>
<comment type="function">
    <text evidence="6">Part of the ABC transporter complex HmuTUV involved in hemin import. Responsible for energy coupling to the transport system.</text>
</comment>
<evidence type="ECO:0000256" key="3">
    <source>
        <dbReference type="ARBA" id="ARBA00022741"/>
    </source>
</evidence>
<evidence type="ECO:0000313" key="9">
    <source>
        <dbReference type="Proteomes" id="UP000188937"/>
    </source>
</evidence>
<name>A0A1U9KFK1_ACEAC</name>
<dbReference type="SUPFAM" id="SSF52540">
    <property type="entry name" value="P-loop containing nucleoside triphosphate hydrolases"/>
    <property type="match status" value="1"/>
</dbReference>
<dbReference type="RefSeq" id="WP_077812570.1">
    <property type="nucleotide sequence ID" value="NZ_CP014692.1"/>
</dbReference>
<proteinExistence type="inferred from homology"/>
<dbReference type="EMBL" id="CP014692">
    <property type="protein sequence ID" value="AQS84528.1"/>
    <property type="molecule type" value="Genomic_DNA"/>
</dbReference>
<dbReference type="Pfam" id="PF00005">
    <property type="entry name" value="ABC_tran"/>
    <property type="match status" value="1"/>
</dbReference>
<dbReference type="SMART" id="SM00382">
    <property type="entry name" value="AAA"/>
    <property type="match status" value="1"/>
</dbReference>
<keyword evidence="3" id="KW-0547">Nucleotide-binding</keyword>
<dbReference type="InterPro" id="IPR003593">
    <property type="entry name" value="AAA+_ATPase"/>
</dbReference>
<dbReference type="FunFam" id="3.40.50.300:FF:000134">
    <property type="entry name" value="Iron-enterobactin ABC transporter ATP-binding protein"/>
    <property type="match status" value="1"/>
</dbReference>
<accession>A0A1U9KFK1</accession>
<comment type="similarity">
    <text evidence="1">Belongs to the ABC transporter superfamily.</text>
</comment>
<dbReference type="InterPro" id="IPR017871">
    <property type="entry name" value="ABC_transporter-like_CS"/>
</dbReference>
<gene>
    <name evidence="8" type="ORF">A0U92_06755</name>
</gene>
<organism evidence="8 9">
    <name type="scientific">Acetobacter aceti</name>
    <dbReference type="NCBI Taxonomy" id="435"/>
    <lineage>
        <taxon>Bacteria</taxon>
        <taxon>Pseudomonadati</taxon>
        <taxon>Pseudomonadota</taxon>
        <taxon>Alphaproteobacteria</taxon>
        <taxon>Acetobacterales</taxon>
        <taxon>Acetobacteraceae</taxon>
        <taxon>Acetobacter</taxon>
        <taxon>Acetobacter subgen. Acetobacter</taxon>
    </lineage>
</organism>
<keyword evidence="2" id="KW-0813">Transport</keyword>
<reference evidence="8 9" key="1">
    <citation type="submission" date="2016-03" db="EMBL/GenBank/DDBJ databases">
        <title>Acetic acid bacteria sequencing.</title>
        <authorList>
            <person name="Brandt J."/>
            <person name="Jakob F."/>
            <person name="Vogel R.F."/>
        </authorList>
    </citation>
    <scope>NUCLEOTIDE SEQUENCE [LARGE SCALE GENOMIC DNA]</scope>
    <source>
        <strain evidence="8 9">TMW2.1153</strain>
    </source>
</reference>
<keyword evidence="5" id="KW-1278">Translocase</keyword>
<dbReference type="CDD" id="cd03214">
    <property type="entry name" value="ABC_Iron-Siderophores_B12_Hemin"/>
    <property type="match status" value="1"/>
</dbReference>
<dbReference type="InterPro" id="IPR003439">
    <property type="entry name" value="ABC_transporter-like_ATP-bd"/>
</dbReference>